<keyword evidence="2" id="KW-1185">Reference proteome</keyword>
<dbReference type="Pfam" id="PF14350">
    <property type="entry name" value="Beta_protein"/>
    <property type="match status" value="1"/>
</dbReference>
<organism evidence="1 2">
    <name type="scientific">Kribbella amoyensis</name>
    <dbReference type="NCBI Taxonomy" id="996641"/>
    <lineage>
        <taxon>Bacteria</taxon>
        <taxon>Bacillati</taxon>
        <taxon>Actinomycetota</taxon>
        <taxon>Actinomycetes</taxon>
        <taxon>Propionibacteriales</taxon>
        <taxon>Kribbellaceae</taxon>
        <taxon>Kribbella</taxon>
    </lineage>
</organism>
<accession>A0A561C0N2</accession>
<dbReference type="EMBL" id="VIVK01000001">
    <property type="protein sequence ID" value="TWD84749.1"/>
    <property type="molecule type" value="Genomic_DNA"/>
</dbReference>
<proteinExistence type="predicted"/>
<name>A0A561C0N2_9ACTN</name>
<reference evidence="1 2" key="1">
    <citation type="submission" date="2019-06" db="EMBL/GenBank/DDBJ databases">
        <title>Sequencing the genomes of 1000 actinobacteria strains.</title>
        <authorList>
            <person name="Klenk H.-P."/>
        </authorList>
    </citation>
    <scope>NUCLEOTIDE SEQUENCE [LARGE SCALE GENOMIC DNA]</scope>
    <source>
        <strain evidence="1 2">DSM 24683</strain>
    </source>
</reference>
<dbReference type="RefSeq" id="WP_170284804.1">
    <property type="nucleotide sequence ID" value="NZ_VIVK01000001.1"/>
</dbReference>
<evidence type="ECO:0000313" key="2">
    <source>
        <dbReference type="Proteomes" id="UP000318380"/>
    </source>
</evidence>
<dbReference type="InterPro" id="IPR025683">
    <property type="entry name" value="Protein_beta"/>
</dbReference>
<sequence>MTRPGVFRSLVALRAKLGELTALQEFDRADLVQPLLSLDHETGASTERLLERVVTATRKLHDRGRLVMLDATGMAAAPGLAGGPAALLAELADRLHFPATLMDGPVPFIPVVDTAADDLQLLRIGRLAEEMGVGCALRIRHGPVTTQEMDVLLERLATSPRNLDVVVDLAYVRTVDARRVELIARLVDLLEDCADFRSITLLAGSIPKSLDRVDQWEQPRFEERLWHEVVRAGATRLRFGDYGVVHPIAAPGFRRSRHISVKYSCADHWLYVREPIADPDADEARARTVQAVCRHLVDSGSFSGPQFSWGDRQFATAAGGTLDGLGSTTKPVAFATSHHLAYLVSTAA</sequence>
<comment type="caution">
    <text evidence="1">The sequence shown here is derived from an EMBL/GenBank/DDBJ whole genome shotgun (WGS) entry which is preliminary data.</text>
</comment>
<protein>
    <submittedName>
        <fullName evidence="1">T4 beta protein</fullName>
    </submittedName>
</protein>
<evidence type="ECO:0000313" key="1">
    <source>
        <dbReference type="EMBL" id="TWD84749.1"/>
    </source>
</evidence>
<gene>
    <name evidence="1" type="ORF">FB561_5943</name>
</gene>
<dbReference type="Proteomes" id="UP000318380">
    <property type="component" value="Unassembled WGS sequence"/>
</dbReference>
<dbReference type="AlphaFoldDB" id="A0A561C0N2"/>